<name>A0A0U3LVC1_9BURK</name>
<organism evidence="1 2">
    <name type="scientific">Roseateles depolymerans</name>
    <dbReference type="NCBI Taxonomy" id="76731"/>
    <lineage>
        <taxon>Bacteria</taxon>
        <taxon>Pseudomonadati</taxon>
        <taxon>Pseudomonadota</taxon>
        <taxon>Betaproteobacteria</taxon>
        <taxon>Burkholderiales</taxon>
        <taxon>Sphaerotilaceae</taxon>
        <taxon>Roseateles</taxon>
    </lineage>
</organism>
<keyword evidence="2" id="KW-1185">Reference proteome</keyword>
<evidence type="ECO:0000313" key="1">
    <source>
        <dbReference type="EMBL" id="ALV09047.1"/>
    </source>
</evidence>
<sequence>MSDKLIRGTIEAWESGQLGATQAHAKRAPAELEAQVDEAMGLKPISICLPRSTIASCKHIADP</sequence>
<accession>A0A0U3LVC1</accession>
<dbReference type="RefSeq" id="WP_058936887.1">
    <property type="nucleotide sequence ID" value="NZ_CP013729.1"/>
</dbReference>
<proteinExistence type="predicted"/>
<dbReference type="KEGG" id="rdp:RD2015_4606"/>
<dbReference type="Proteomes" id="UP000060699">
    <property type="component" value="Chromosome"/>
</dbReference>
<gene>
    <name evidence="1" type="ORF">RD2015_4606</name>
</gene>
<reference evidence="1 2" key="1">
    <citation type="submission" date="2015-12" db="EMBL/GenBank/DDBJ databases">
        <title>Complete genome of Roseateles depolymerans KCTC 42856.</title>
        <authorList>
            <person name="Kim K.M."/>
        </authorList>
    </citation>
    <scope>NUCLEOTIDE SEQUENCE [LARGE SCALE GENOMIC DNA]</scope>
    <source>
        <strain evidence="1 2">KCTC 42856</strain>
    </source>
</reference>
<dbReference type="OrthoDB" id="5684171at2"/>
<evidence type="ECO:0000313" key="2">
    <source>
        <dbReference type="Proteomes" id="UP000060699"/>
    </source>
</evidence>
<dbReference type="EMBL" id="CP013729">
    <property type="protein sequence ID" value="ALV09047.1"/>
    <property type="molecule type" value="Genomic_DNA"/>
</dbReference>
<protein>
    <submittedName>
        <fullName evidence="1">Uncharacterized protein</fullName>
    </submittedName>
</protein>
<dbReference type="AlphaFoldDB" id="A0A0U3LVC1"/>